<dbReference type="Gene3D" id="3.40.50.1820">
    <property type="entry name" value="alpha/beta hydrolase"/>
    <property type="match status" value="1"/>
</dbReference>
<dbReference type="OrthoDB" id="9801421at2"/>
<evidence type="ECO:0000256" key="2">
    <source>
        <dbReference type="ARBA" id="ARBA00022670"/>
    </source>
</evidence>
<protein>
    <submittedName>
        <fullName evidence="7">Protease II</fullName>
    </submittedName>
</protein>
<evidence type="ECO:0000259" key="6">
    <source>
        <dbReference type="Pfam" id="PF02897"/>
    </source>
</evidence>
<dbReference type="SUPFAM" id="SSF53474">
    <property type="entry name" value="alpha/beta-Hydrolases"/>
    <property type="match status" value="1"/>
</dbReference>
<dbReference type="RefSeq" id="WP_005938018.1">
    <property type="nucleotide sequence ID" value="NZ_ATVK01000046.1"/>
</dbReference>
<accession>L7LA32</accession>
<dbReference type="Gene3D" id="2.130.10.120">
    <property type="entry name" value="Prolyl oligopeptidase, N-terminal domain"/>
    <property type="match status" value="1"/>
</dbReference>
<reference evidence="7 8" key="1">
    <citation type="submission" date="2012-12" db="EMBL/GenBank/DDBJ databases">
        <title>Whole genome shotgun sequence of Gordonia hirsuta NBRC 16056.</title>
        <authorList>
            <person name="Isaki-Nakamura S."/>
            <person name="Hosoyama A."/>
            <person name="Tsuchikane K."/>
            <person name="Katsumata H."/>
            <person name="Baba S."/>
            <person name="Yamazaki S."/>
            <person name="Fujita N."/>
        </authorList>
    </citation>
    <scope>NUCLEOTIDE SEQUENCE [LARGE SCALE GENOMIC DNA]</scope>
    <source>
        <strain evidence="7 8">NBRC 16056</strain>
    </source>
</reference>
<dbReference type="GO" id="GO:0006508">
    <property type="term" value="P:proteolysis"/>
    <property type="evidence" value="ECO:0007669"/>
    <property type="project" value="UniProtKB-KW"/>
</dbReference>
<proteinExistence type="inferred from homology"/>
<dbReference type="STRING" id="1121927.GOHSU_14_00650"/>
<organism evidence="7 8">
    <name type="scientific">Gordonia hirsuta DSM 44140 = NBRC 16056</name>
    <dbReference type="NCBI Taxonomy" id="1121927"/>
    <lineage>
        <taxon>Bacteria</taxon>
        <taxon>Bacillati</taxon>
        <taxon>Actinomycetota</taxon>
        <taxon>Actinomycetes</taxon>
        <taxon>Mycobacteriales</taxon>
        <taxon>Gordoniaceae</taxon>
        <taxon>Gordonia</taxon>
    </lineage>
</organism>
<dbReference type="EMBL" id="BANT01000014">
    <property type="protein sequence ID" value="GAC56898.1"/>
    <property type="molecule type" value="Genomic_DNA"/>
</dbReference>
<keyword evidence="3" id="KW-0378">Hydrolase</keyword>
<dbReference type="GO" id="GO:0004252">
    <property type="term" value="F:serine-type endopeptidase activity"/>
    <property type="evidence" value="ECO:0007669"/>
    <property type="project" value="InterPro"/>
</dbReference>
<dbReference type="InterPro" id="IPR023302">
    <property type="entry name" value="Pept_S9A_N"/>
</dbReference>
<gene>
    <name evidence="7" type="primary">ptrB</name>
    <name evidence="7" type="ORF">GOHSU_14_00650</name>
</gene>
<dbReference type="AlphaFoldDB" id="L7LA32"/>
<dbReference type="InterPro" id="IPR029058">
    <property type="entry name" value="AB_hydrolase_fold"/>
</dbReference>
<sequence length="730" mass="79800">MPEPLLPEPLVPPTAKKVPSTREFHGDVFVDPYEWMRDREDPEVTAYLEAQNAYVEEQTAPLEQLRADIFAEIKGRTRETDMSVPVRSGRYWYYLRTQEGLSYGIRCRLPISGDDDWLPPEITPDRPIPGEQVLLDSNAEAEGHDFFALGAFSVSHDGRWLAYSVDTVGDERYTLRIKDLETGELLPDVVENTAGGATWSKDARHLFYLTVDEAWRPDTVWRHDVGDSGDDTRIYYEPDEAFWVGVGASQSNEYLFVSSGSKVTTENLYLPMSDPTGPLTSIAGRIDEVEYTAEHAVFGGRDYFVLVHNGPTGGVPAGGVGTDGVGTDGGPAVDFAVDVMPVQEPSARRTIVPHRSTHRIEDVDCFADFLVLSYRSQALPQIAIADLRGRTEPPLLADFAPVTFDQELCSVGLGANPEWAAPHLRIGYSSFIEPAEVIDLDVRTGQRTLLKRAAVLGDFDPADYIATREWATADDGTRIPVSVVRRGDTVGNGPIPLVLNGYGAYEISSDPAFSIPALSLLDRGMAVATAHVRGGGELGRRWYEDGRLLAKKNTFTDFVAVARHLVDAGITTPSQLVADGGSAGGLLMGAVANLAPELFGGILAAVPFVDPLTSILDPSLPLTVIEWDEWGNPLDDAQAYAYIRSYSPYENVRPLPYPAMLILNSFHDTRVLFTEAAKWAAALQDSTTSGKPVLLKTEMNSGHGGPSGRYRQWEEAAFELAWMLSCTGAA</sequence>
<name>L7LA32_9ACTN</name>
<feature type="domain" description="Peptidase S9A N-terminal" evidence="6">
    <location>
        <begin position="12"/>
        <end position="306"/>
    </location>
</feature>
<dbReference type="SUPFAM" id="SSF50993">
    <property type="entry name" value="Peptidase/esterase 'gauge' domain"/>
    <property type="match status" value="1"/>
</dbReference>
<dbReference type="Pfam" id="PF00326">
    <property type="entry name" value="Peptidase_S9"/>
    <property type="match status" value="1"/>
</dbReference>
<dbReference type="Pfam" id="PF02897">
    <property type="entry name" value="Peptidase_S9_N"/>
    <property type="match status" value="2"/>
</dbReference>
<evidence type="ECO:0000256" key="1">
    <source>
        <dbReference type="ARBA" id="ARBA00005228"/>
    </source>
</evidence>
<dbReference type="InterPro" id="IPR051543">
    <property type="entry name" value="Serine_Peptidase_S9A"/>
</dbReference>
<evidence type="ECO:0000313" key="7">
    <source>
        <dbReference type="EMBL" id="GAC56898.1"/>
    </source>
</evidence>
<comment type="caution">
    <text evidence="7">The sequence shown here is derived from an EMBL/GenBank/DDBJ whole genome shotgun (WGS) entry which is preliminary data.</text>
</comment>
<dbReference type="InterPro" id="IPR002470">
    <property type="entry name" value="Peptidase_S9A"/>
</dbReference>
<dbReference type="PANTHER" id="PTHR11757">
    <property type="entry name" value="PROTEASE FAMILY S9A OLIGOPEPTIDASE"/>
    <property type="match status" value="1"/>
</dbReference>
<evidence type="ECO:0000259" key="5">
    <source>
        <dbReference type="Pfam" id="PF00326"/>
    </source>
</evidence>
<dbReference type="InterPro" id="IPR001375">
    <property type="entry name" value="Peptidase_S9_cat"/>
</dbReference>
<evidence type="ECO:0000256" key="3">
    <source>
        <dbReference type="ARBA" id="ARBA00022801"/>
    </source>
</evidence>
<dbReference type="eggNOG" id="COG1770">
    <property type="taxonomic scope" value="Bacteria"/>
</dbReference>
<keyword evidence="8" id="KW-1185">Reference proteome</keyword>
<evidence type="ECO:0000256" key="4">
    <source>
        <dbReference type="ARBA" id="ARBA00022825"/>
    </source>
</evidence>
<feature type="domain" description="Peptidase S9A N-terminal" evidence="6">
    <location>
        <begin position="335"/>
        <end position="451"/>
    </location>
</feature>
<dbReference type="Proteomes" id="UP000053405">
    <property type="component" value="Unassembled WGS sequence"/>
</dbReference>
<dbReference type="PRINTS" id="PR00862">
    <property type="entry name" value="PROLIGOPTASE"/>
</dbReference>
<dbReference type="PANTHER" id="PTHR11757:SF19">
    <property type="entry name" value="PROLYL ENDOPEPTIDASE-LIKE"/>
    <property type="match status" value="1"/>
</dbReference>
<keyword evidence="4" id="KW-0720">Serine protease</keyword>
<comment type="similarity">
    <text evidence="1">Belongs to the peptidase S9A family.</text>
</comment>
<keyword evidence="2 7" id="KW-0645">Protease</keyword>
<evidence type="ECO:0000313" key="8">
    <source>
        <dbReference type="Proteomes" id="UP000053405"/>
    </source>
</evidence>
<feature type="domain" description="Peptidase S9 prolyl oligopeptidase catalytic" evidence="5">
    <location>
        <begin position="513"/>
        <end position="728"/>
    </location>
</feature>